<comment type="caution">
    <text evidence="1">The sequence shown here is derived from an EMBL/GenBank/DDBJ whole genome shotgun (WGS) entry which is preliminary data.</text>
</comment>
<keyword evidence="2" id="KW-1185">Reference proteome</keyword>
<proteinExistence type="predicted"/>
<dbReference type="Proteomes" id="UP001596111">
    <property type="component" value="Unassembled WGS sequence"/>
</dbReference>
<dbReference type="RefSeq" id="WP_377326339.1">
    <property type="nucleotide sequence ID" value="NZ_JBHSNG010000007.1"/>
</dbReference>
<protein>
    <submittedName>
        <fullName evidence="1">Uncharacterized protein</fullName>
    </submittedName>
</protein>
<evidence type="ECO:0000313" key="1">
    <source>
        <dbReference type="EMBL" id="MFC5581167.1"/>
    </source>
</evidence>
<accession>A0ABW0SWD4</accession>
<organism evidence="1 2">
    <name type="scientific">Rhodanobacter terrae</name>
    <dbReference type="NCBI Taxonomy" id="418647"/>
    <lineage>
        <taxon>Bacteria</taxon>
        <taxon>Pseudomonadati</taxon>
        <taxon>Pseudomonadota</taxon>
        <taxon>Gammaproteobacteria</taxon>
        <taxon>Lysobacterales</taxon>
        <taxon>Rhodanobacteraceae</taxon>
        <taxon>Rhodanobacter</taxon>
    </lineage>
</organism>
<name>A0ABW0SWD4_9GAMM</name>
<sequence length="127" mass="14115">MIQAAEHSRMKWQIENQHLRVRIDEDELARLLRGEVVEARTRFAGAFVVHGELRLDSGDAPTLSGQADAWSIALPEAAVRAHAARLPSRDGLRYTLSGKHHEQALELLFDVDVRDSVGRRRAPASGS</sequence>
<reference evidence="2" key="1">
    <citation type="journal article" date="2019" name="Int. J. Syst. Evol. Microbiol.">
        <title>The Global Catalogue of Microorganisms (GCM) 10K type strain sequencing project: providing services to taxonomists for standard genome sequencing and annotation.</title>
        <authorList>
            <consortium name="The Broad Institute Genomics Platform"/>
            <consortium name="The Broad Institute Genome Sequencing Center for Infectious Disease"/>
            <person name="Wu L."/>
            <person name="Ma J."/>
        </authorList>
    </citation>
    <scope>NUCLEOTIDE SEQUENCE [LARGE SCALE GENOMIC DNA]</scope>
    <source>
        <strain evidence="2">CGMCC 1.13587</strain>
    </source>
</reference>
<gene>
    <name evidence="1" type="ORF">ACFPPB_08600</name>
</gene>
<dbReference type="EMBL" id="JBHSNG010000007">
    <property type="protein sequence ID" value="MFC5581167.1"/>
    <property type="molecule type" value="Genomic_DNA"/>
</dbReference>
<evidence type="ECO:0000313" key="2">
    <source>
        <dbReference type="Proteomes" id="UP001596111"/>
    </source>
</evidence>